<dbReference type="InterPro" id="IPR008913">
    <property type="entry name" value="Znf_CHY"/>
</dbReference>
<dbReference type="SUPFAM" id="SSF161219">
    <property type="entry name" value="CHY zinc finger-like"/>
    <property type="match status" value="1"/>
</dbReference>
<dbReference type="Pfam" id="PF05495">
    <property type="entry name" value="zf-CHY"/>
    <property type="match status" value="1"/>
</dbReference>
<feature type="domain" description="CHY-type" evidence="4">
    <location>
        <begin position="8"/>
        <end position="88"/>
    </location>
</feature>
<dbReference type="InterPro" id="IPR016694">
    <property type="entry name" value="UCP017292"/>
</dbReference>
<dbReference type="PIRSF" id="PIRSF017292">
    <property type="entry name" value="UCP017292_Znf_CHY"/>
    <property type="match status" value="1"/>
</dbReference>
<evidence type="ECO:0000313" key="6">
    <source>
        <dbReference type="Proteomes" id="UP001444625"/>
    </source>
</evidence>
<sequence length="105" mass="12529">MPKIYGPIVDEQTRCTHYHTEKDIIAIKFKCCHKYYPCFKCHEESENHDIIRWKAKEFDTKAIICGVCKTELTIHEYLKTTHCPNCQSSFNEGCQYHHHLYFEVT</sequence>
<dbReference type="EMBL" id="JBDIML010000002">
    <property type="protein sequence ID" value="MEN2767065.1"/>
    <property type="molecule type" value="Genomic_DNA"/>
</dbReference>
<dbReference type="InterPro" id="IPR037274">
    <property type="entry name" value="Znf_CHY_sf"/>
</dbReference>
<dbReference type="RefSeq" id="WP_345824525.1">
    <property type="nucleotide sequence ID" value="NZ_JBDIML010000002.1"/>
</dbReference>
<dbReference type="Proteomes" id="UP001444625">
    <property type="component" value="Unassembled WGS sequence"/>
</dbReference>
<evidence type="ECO:0000256" key="2">
    <source>
        <dbReference type="ARBA" id="ARBA00022771"/>
    </source>
</evidence>
<keyword evidence="2" id="KW-0863">Zinc-finger</keyword>
<gene>
    <name evidence="5" type="ORF">ABC228_07690</name>
</gene>
<keyword evidence="3" id="KW-0862">Zinc</keyword>
<dbReference type="PANTHER" id="PTHR28082">
    <property type="entry name" value="ZINC FINGER PROTEIN"/>
    <property type="match status" value="1"/>
</dbReference>
<dbReference type="PROSITE" id="PS51266">
    <property type="entry name" value="ZF_CHY"/>
    <property type="match status" value="1"/>
</dbReference>
<keyword evidence="1" id="KW-0479">Metal-binding</keyword>
<proteinExistence type="predicted"/>
<evidence type="ECO:0000256" key="1">
    <source>
        <dbReference type="ARBA" id="ARBA00022723"/>
    </source>
</evidence>
<evidence type="ECO:0000313" key="5">
    <source>
        <dbReference type="EMBL" id="MEN2767065.1"/>
    </source>
</evidence>
<reference evidence="5 6" key="1">
    <citation type="submission" date="2024-05" db="EMBL/GenBank/DDBJ databases">
        <authorList>
            <person name="Haq I."/>
            <person name="Ullah Z."/>
            <person name="Ahmad R."/>
            <person name="Li M."/>
            <person name="Tong Y."/>
        </authorList>
    </citation>
    <scope>NUCLEOTIDE SEQUENCE [LARGE SCALE GENOMIC DNA]</scope>
    <source>
        <strain evidence="5 6">16A2E</strain>
    </source>
</reference>
<comment type="caution">
    <text evidence="5">The sequence shown here is derived from an EMBL/GenBank/DDBJ whole genome shotgun (WGS) entry which is preliminary data.</text>
</comment>
<dbReference type="PANTHER" id="PTHR28082:SF1">
    <property type="entry name" value="HELPER OF TIM PROTEIN 13"/>
    <property type="match status" value="1"/>
</dbReference>
<name>A0ABU9XGA4_9BACI</name>
<organism evidence="5 6">
    <name type="scientific">Ornithinibacillus xuwenensis</name>
    <dbReference type="NCBI Taxonomy" id="3144668"/>
    <lineage>
        <taxon>Bacteria</taxon>
        <taxon>Bacillati</taxon>
        <taxon>Bacillota</taxon>
        <taxon>Bacilli</taxon>
        <taxon>Bacillales</taxon>
        <taxon>Bacillaceae</taxon>
        <taxon>Ornithinibacillus</taxon>
    </lineage>
</organism>
<protein>
    <submittedName>
        <fullName evidence="5">CHY zinc finger protein</fullName>
    </submittedName>
</protein>
<accession>A0ABU9XGA4</accession>
<evidence type="ECO:0000256" key="3">
    <source>
        <dbReference type="ARBA" id="ARBA00022833"/>
    </source>
</evidence>
<evidence type="ECO:0000259" key="4">
    <source>
        <dbReference type="PROSITE" id="PS51266"/>
    </source>
</evidence>
<keyword evidence="6" id="KW-1185">Reference proteome</keyword>
<dbReference type="InterPro" id="IPR052604">
    <property type="entry name" value="Mito_Tim_assembly_helper"/>
</dbReference>